<evidence type="ECO:0000313" key="1">
    <source>
        <dbReference type="EMBL" id="MBI2097274.1"/>
    </source>
</evidence>
<reference evidence="1" key="1">
    <citation type="submission" date="2020-07" db="EMBL/GenBank/DDBJ databases">
        <title>Huge and variable diversity of episymbiotic CPR bacteria and DPANN archaea in groundwater ecosystems.</title>
        <authorList>
            <person name="He C.Y."/>
            <person name="Keren R."/>
            <person name="Whittaker M."/>
            <person name="Farag I.F."/>
            <person name="Doudna J."/>
            <person name="Cate J.H.D."/>
            <person name="Banfield J.F."/>
        </authorList>
    </citation>
    <scope>NUCLEOTIDE SEQUENCE</scope>
    <source>
        <strain evidence="1">NC_groundwater_193_Ag_S-0.1um_51_7</strain>
    </source>
</reference>
<accession>A0A931SC96</accession>
<proteinExistence type="predicted"/>
<evidence type="ECO:0000313" key="2">
    <source>
        <dbReference type="Proteomes" id="UP000724148"/>
    </source>
</evidence>
<gene>
    <name evidence="1" type="ORF">HYT40_04000</name>
</gene>
<dbReference type="AlphaFoldDB" id="A0A931SC96"/>
<sequence>MVSALKKRFQAVVDRAFGTAPLKEYVRRVFLESRQKSKPLPGYLGINLERGEWGVFDREKVEETETELLLYLSTEGSLSCEDLDFWRTQIRVFYGQPEVDEVTFRVGQVIPFKRPARHRSKRPTAKRR</sequence>
<protein>
    <submittedName>
        <fullName evidence="1">Uncharacterized protein</fullName>
    </submittedName>
</protein>
<dbReference type="EMBL" id="JACOZA010000098">
    <property type="protein sequence ID" value="MBI2097274.1"/>
    <property type="molecule type" value="Genomic_DNA"/>
</dbReference>
<name>A0A931SC96_9BACT</name>
<comment type="caution">
    <text evidence="1">The sequence shown here is derived from an EMBL/GenBank/DDBJ whole genome shotgun (WGS) entry which is preliminary data.</text>
</comment>
<dbReference type="Proteomes" id="UP000724148">
    <property type="component" value="Unassembled WGS sequence"/>
</dbReference>
<organism evidence="1 2">
    <name type="scientific">Candidatus Sungiibacteriota bacterium</name>
    <dbReference type="NCBI Taxonomy" id="2750080"/>
    <lineage>
        <taxon>Bacteria</taxon>
        <taxon>Candidatus Sungiibacteriota</taxon>
    </lineage>
</organism>